<dbReference type="EMBL" id="PFAY01000025">
    <property type="protein sequence ID" value="PIT92947.1"/>
    <property type="molecule type" value="Genomic_DNA"/>
</dbReference>
<dbReference type="Pfam" id="PF10108">
    <property type="entry name" value="DNA_pol_B_exo2"/>
    <property type="match status" value="1"/>
</dbReference>
<evidence type="ECO:0000313" key="3">
    <source>
        <dbReference type="Proteomes" id="UP000229112"/>
    </source>
</evidence>
<gene>
    <name evidence="2" type="ORF">COU06_02610</name>
</gene>
<dbReference type="InterPro" id="IPR036397">
    <property type="entry name" value="RNaseH_sf"/>
</dbReference>
<organism evidence="2 3">
    <name type="scientific">Candidatus Harrisonbacteria bacterium CG10_big_fil_rev_8_21_14_0_10_38_8</name>
    <dbReference type="NCBI Taxonomy" id="1974582"/>
    <lineage>
        <taxon>Bacteria</taxon>
        <taxon>Candidatus Harrisoniibacteriota</taxon>
    </lineage>
</organism>
<evidence type="ECO:0000313" key="2">
    <source>
        <dbReference type="EMBL" id="PIT92947.1"/>
    </source>
</evidence>
<feature type="domain" description="Predicted 3'-5' exonuclease PolB-like" evidence="1">
    <location>
        <begin position="85"/>
        <end position="217"/>
    </location>
</feature>
<name>A0A2M6WJJ2_9BACT</name>
<comment type="caution">
    <text evidence="2">The sequence shown here is derived from an EMBL/GenBank/DDBJ whole genome shotgun (WGS) entry which is preliminary data.</text>
</comment>
<accession>A0A2M6WJJ2</accession>
<dbReference type="InterPro" id="IPR012337">
    <property type="entry name" value="RNaseH-like_sf"/>
</dbReference>
<protein>
    <recommendedName>
        <fullName evidence="1">Predicted 3'-5' exonuclease PolB-like domain-containing protein</fullName>
    </recommendedName>
</protein>
<dbReference type="SUPFAM" id="SSF53098">
    <property type="entry name" value="Ribonuclease H-like"/>
    <property type="match status" value="1"/>
</dbReference>
<proteinExistence type="predicted"/>
<dbReference type="AlphaFoldDB" id="A0A2M6WJJ2"/>
<dbReference type="GO" id="GO:0003676">
    <property type="term" value="F:nucleic acid binding"/>
    <property type="evidence" value="ECO:0007669"/>
    <property type="project" value="InterPro"/>
</dbReference>
<sequence length="228" mass="26585">MSTLILDIETVGREFDSFDEQTQKDLTRWLEDDSELDELKDGLGLNPLTGEVVSIGVLDRDKMKGVVWYQAPGEKYEDYEEDGIKYIQKSEKEILKEFWRVANEYTEFVTFNGRQFDIPFLMIRSAIHGIRPSKDLMRGRYIYQSAPGAVHIDLFDLFSFYGSLRKKGSLHLYANAFGIETSKGGEVEGKNLNSAFKNKMFKEIAYYNGKDLFVTKELYEYWNTYLRF</sequence>
<dbReference type="Proteomes" id="UP000229112">
    <property type="component" value="Unassembled WGS sequence"/>
</dbReference>
<evidence type="ECO:0000259" key="1">
    <source>
        <dbReference type="Pfam" id="PF10108"/>
    </source>
</evidence>
<dbReference type="InterPro" id="IPR019288">
    <property type="entry name" value="3'-5'_exonuclease_PolB-like"/>
</dbReference>
<reference evidence="3" key="1">
    <citation type="submission" date="2017-09" db="EMBL/GenBank/DDBJ databases">
        <title>Depth-based differentiation of microbial function through sediment-hosted aquifers and enrichment of novel symbionts in the deep terrestrial subsurface.</title>
        <authorList>
            <person name="Probst A.J."/>
            <person name="Ladd B."/>
            <person name="Jarett J.K."/>
            <person name="Geller-Mcgrath D.E."/>
            <person name="Sieber C.M.K."/>
            <person name="Emerson J.B."/>
            <person name="Anantharaman K."/>
            <person name="Thomas B.C."/>
            <person name="Malmstrom R."/>
            <person name="Stieglmeier M."/>
            <person name="Klingl A."/>
            <person name="Woyke T."/>
            <person name="Ryan C.M."/>
            <person name="Banfield J.F."/>
        </authorList>
    </citation>
    <scope>NUCLEOTIDE SEQUENCE [LARGE SCALE GENOMIC DNA]</scope>
</reference>
<dbReference type="Gene3D" id="3.30.420.10">
    <property type="entry name" value="Ribonuclease H-like superfamily/Ribonuclease H"/>
    <property type="match status" value="1"/>
</dbReference>